<name>A0A447CT72_9BRAD</name>
<evidence type="ECO:0000256" key="1">
    <source>
        <dbReference type="ARBA" id="ARBA00022676"/>
    </source>
</evidence>
<dbReference type="Gene3D" id="3.40.50.2000">
    <property type="entry name" value="Glycogen Phosphorylase B"/>
    <property type="match status" value="2"/>
</dbReference>
<dbReference type="Pfam" id="PF01075">
    <property type="entry name" value="Glyco_transf_9"/>
    <property type="match status" value="1"/>
</dbReference>
<gene>
    <name evidence="3" type="ORF">RHODGE_RHODGE_01584</name>
</gene>
<dbReference type="CDD" id="cd03789">
    <property type="entry name" value="GT9_LPS_heptosyltransferase"/>
    <property type="match status" value="1"/>
</dbReference>
<comment type="caution">
    <text evidence="3">The sequence shown here is derived from an EMBL/GenBank/DDBJ whole genome shotgun (WGS) entry which is preliminary data.</text>
</comment>
<keyword evidence="2" id="KW-0808">Transferase</keyword>
<dbReference type="InterPro" id="IPR051199">
    <property type="entry name" value="LPS_LOS_Heptosyltrfase"/>
</dbReference>
<dbReference type="GO" id="GO:0005829">
    <property type="term" value="C:cytosol"/>
    <property type="evidence" value="ECO:0007669"/>
    <property type="project" value="TreeGrafter"/>
</dbReference>
<reference evidence="4" key="1">
    <citation type="submission" date="2018-10" db="EMBL/GenBank/DDBJ databases">
        <authorList>
            <person name="Peiro R."/>
            <person name="Begona"/>
            <person name="Cbmso G."/>
            <person name="Lopez M."/>
            <person name="Gonzalez S."/>
            <person name="Sacristan E."/>
            <person name="Castillo E."/>
        </authorList>
    </citation>
    <scope>NUCLEOTIDE SEQUENCE [LARGE SCALE GENOMIC DNA]</scope>
</reference>
<organism evidence="3 4">
    <name type="scientific">Rhodoplanes serenus</name>
    <dbReference type="NCBI Taxonomy" id="200615"/>
    <lineage>
        <taxon>Bacteria</taxon>
        <taxon>Pseudomonadati</taxon>
        <taxon>Pseudomonadota</taxon>
        <taxon>Alphaproteobacteria</taxon>
        <taxon>Hyphomicrobiales</taxon>
        <taxon>Nitrobacteraceae</taxon>
        <taxon>Rhodoplanes</taxon>
    </lineage>
</organism>
<dbReference type="Proteomes" id="UP000289200">
    <property type="component" value="Unassembled WGS sequence"/>
</dbReference>
<evidence type="ECO:0000313" key="3">
    <source>
        <dbReference type="EMBL" id="VCU08413.1"/>
    </source>
</evidence>
<evidence type="ECO:0000256" key="2">
    <source>
        <dbReference type="ARBA" id="ARBA00022679"/>
    </source>
</evidence>
<protein>
    <recommendedName>
        <fullName evidence="5">ADP-heptose--LPS heptosyltransferase 2</fullName>
    </recommendedName>
</protein>
<sequence length="362" mass="38558">MSPPPAPPAAAAADSPAASAAGPRPIAVLVDREGLGDSLLKLPFLRAIARAYPDHPIWWISSHQTAMANDLAPFVRPLIARVIDHAGLTTPPRAVIARLRALPPFEMVFDSRTRGLTVLLARLFLRHRGFYCCLPGYMLSSRRPPGRFARPSGIAARMLSLAAAAIGGDPDWRGRLDIAEAARRLAAERLPEGPVYVGLAPGSREARKNWPIDRYVALARRLAESGRVPVFMIGPQEAEMVATIRRAVPEALLPEVEPVDPGLGLKRLELAIAVGERLAAVVANDNGIGHLMASIGTPLVSLFGPTDIGRWAPFTEQGVIVSATQFGGTAMEAIPVDAAFAAAERLLVESRDGAHGGSPNRL</sequence>
<dbReference type="AlphaFoldDB" id="A0A447CT72"/>
<dbReference type="SUPFAM" id="SSF53756">
    <property type="entry name" value="UDP-Glycosyltransferase/glycogen phosphorylase"/>
    <property type="match status" value="1"/>
</dbReference>
<evidence type="ECO:0000313" key="4">
    <source>
        <dbReference type="Proteomes" id="UP000289200"/>
    </source>
</evidence>
<dbReference type="GO" id="GO:0008713">
    <property type="term" value="F:ADP-heptose-lipopolysaccharide heptosyltransferase activity"/>
    <property type="evidence" value="ECO:0007669"/>
    <property type="project" value="TreeGrafter"/>
</dbReference>
<keyword evidence="1" id="KW-0328">Glycosyltransferase</keyword>
<proteinExistence type="predicted"/>
<dbReference type="GO" id="GO:0009244">
    <property type="term" value="P:lipopolysaccharide core region biosynthetic process"/>
    <property type="evidence" value="ECO:0007669"/>
    <property type="project" value="TreeGrafter"/>
</dbReference>
<dbReference type="EMBL" id="UWOC01000128">
    <property type="protein sequence ID" value="VCU08413.1"/>
    <property type="molecule type" value="Genomic_DNA"/>
</dbReference>
<keyword evidence="4" id="KW-1185">Reference proteome</keyword>
<dbReference type="InterPro" id="IPR002201">
    <property type="entry name" value="Glyco_trans_9"/>
</dbReference>
<dbReference type="PANTHER" id="PTHR30160">
    <property type="entry name" value="TETRAACYLDISACCHARIDE 4'-KINASE-RELATED"/>
    <property type="match status" value="1"/>
</dbReference>
<accession>A0A447CT72</accession>
<dbReference type="OrthoDB" id="7158927at2"/>
<dbReference type="RefSeq" id="WP_129608517.1">
    <property type="nucleotide sequence ID" value="NZ_UWOC01000128.1"/>
</dbReference>
<evidence type="ECO:0008006" key="5">
    <source>
        <dbReference type="Google" id="ProtNLM"/>
    </source>
</evidence>